<dbReference type="PANTHER" id="PTHR24058">
    <property type="entry name" value="DUAL SPECIFICITY PROTEIN KINASE"/>
    <property type="match status" value="1"/>
</dbReference>
<dbReference type="Gene3D" id="3.30.200.20">
    <property type="entry name" value="Phosphorylase Kinase, domain 1"/>
    <property type="match status" value="1"/>
</dbReference>
<dbReference type="EMBL" id="CACRXK020001225">
    <property type="protein sequence ID" value="CAB3987740.1"/>
    <property type="molecule type" value="Genomic_DNA"/>
</dbReference>
<evidence type="ECO:0000256" key="3">
    <source>
        <dbReference type="ARBA" id="ARBA00022679"/>
    </source>
</evidence>
<evidence type="ECO:0000256" key="1">
    <source>
        <dbReference type="ARBA" id="ARBA00008867"/>
    </source>
</evidence>
<dbReference type="Proteomes" id="UP001152795">
    <property type="component" value="Unassembled WGS sequence"/>
</dbReference>
<dbReference type="InterPro" id="IPR050494">
    <property type="entry name" value="Ser_Thr_dual-spec_kinase"/>
</dbReference>
<dbReference type="GO" id="GO:0005634">
    <property type="term" value="C:nucleus"/>
    <property type="evidence" value="ECO:0007669"/>
    <property type="project" value="TreeGrafter"/>
</dbReference>
<keyword evidence="6" id="KW-0067">ATP-binding</keyword>
<gene>
    <name evidence="7" type="ORF">PACLA_8A043064</name>
</gene>
<dbReference type="GO" id="GO:0004674">
    <property type="term" value="F:protein serine/threonine kinase activity"/>
    <property type="evidence" value="ECO:0007669"/>
    <property type="project" value="UniProtKB-KW"/>
</dbReference>
<dbReference type="GO" id="GO:0005524">
    <property type="term" value="F:ATP binding"/>
    <property type="evidence" value="ECO:0007669"/>
    <property type="project" value="UniProtKB-KW"/>
</dbReference>
<keyword evidence="8" id="KW-1185">Reference proteome</keyword>
<dbReference type="GO" id="GO:0005856">
    <property type="term" value="C:cytoskeleton"/>
    <property type="evidence" value="ECO:0007669"/>
    <property type="project" value="TreeGrafter"/>
</dbReference>
<keyword evidence="3" id="KW-0808">Transferase</keyword>
<dbReference type="AlphaFoldDB" id="A0A6S7GT77"/>
<evidence type="ECO:0000313" key="8">
    <source>
        <dbReference type="Proteomes" id="UP001152795"/>
    </source>
</evidence>
<sequence>MDGEDRENNVNVIHMIEHFYFRNHLCITFELLGLNLYELTKKNNFQGLCMMEVLGLPDTKFLERASRRPYFFDSKGLPRCITNSRGKKRRPNAKDLISAVRSNDQNFIKFLSRCLE</sequence>
<dbReference type="OrthoDB" id="5959320at2759"/>
<protein>
    <submittedName>
        <fullName evidence="7">Dual specificity tyrosine-phosphorylation-regulated kinase 4-like isoform X1</fullName>
    </submittedName>
</protein>
<evidence type="ECO:0000313" key="7">
    <source>
        <dbReference type="EMBL" id="CAB3987740.1"/>
    </source>
</evidence>
<keyword evidence="4" id="KW-0547">Nucleotide-binding</keyword>
<reference evidence="7" key="1">
    <citation type="submission" date="2020-04" db="EMBL/GenBank/DDBJ databases">
        <authorList>
            <person name="Alioto T."/>
            <person name="Alioto T."/>
            <person name="Gomez Garrido J."/>
        </authorList>
    </citation>
    <scope>NUCLEOTIDE SEQUENCE</scope>
    <source>
        <strain evidence="7">A484AB</strain>
    </source>
</reference>
<evidence type="ECO:0000256" key="5">
    <source>
        <dbReference type="ARBA" id="ARBA00022777"/>
    </source>
</evidence>
<dbReference type="SUPFAM" id="SSF56112">
    <property type="entry name" value="Protein kinase-like (PK-like)"/>
    <property type="match status" value="1"/>
</dbReference>
<evidence type="ECO:0000256" key="4">
    <source>
        <dbReference type="ARBA" id="ARBA00022741"/>
    </source>
</evidence>
<comment type="similarity">
    <text evidence="1">Belongs to the protein kinase superfamily. CMGC Ser/Thr protein kinase family. MNB/DYRK subfamily.</text>
</comment>
<keyword evidence="2" id="KW-0723">Serine/threonine-protein kinase</keyword>
<evidence type="ECO:0000256" key="2">
    <source>
        <dbReference type="ARBA" id="ARBA00022527"/>
    </source>
</evidence>
<proteinExistence type="inferred from homology"/>
<name>A0A6S7GT77_PARCT</name>
<dbReference type="Gene3D" id="1.10.510.10">
    <property type="entry name" value="Transferase(Phosphotransferase) domain 1"/>
    <property type="match status" value="2"/>
</dbReference>
<comment type="caution">
    <text evidence="7">The sequence shown here is derived from an EMBL/GenBank/DDBJ whole genome shotgun (WGS) entry which is preliminary data.</text>
</comment>
<organism evidence="7 8">
    <name type="scientific">Paramuricea clavata</name>
    <name type="common">Red gorgonian</name>
    <name type="synonym">Violescent sea-whip</name>
    <dbReference type="NCBI Taxonomy" id="317549"/>
    <lineage>
        <taxon>Eukaryota</taxon>
        <taxon>Metazoa</taxon>
        <taxon>Cnidaria</taxon>
        <taxon>Anthozoa</taxon>
        <taxon>Octocorallia</taxon>
        <taxon>Malacalcyonacea</taxon>
        <taxon>Plexauridae</taxon>
        <taxon>Paramuricea</taxon>
    </lineage>
</organism>
<dbReference type="GO" id="GO:0005737">
    <property type="term" value="C:cytoplasm"/>
    <property type="evidence" value="ECO:0007669"/>
    <property type="project" value="TreeGrafter"/>
</dbReference>
<keyword evidence="5 7" id="KW-0418">Kinase</keyword>
<dbReference type="InterPro" id="IPR011009">
    <property type="entry name" value="Kinase-like_dom_sf"/>
</dbReference>
<accession>A0A6S7GT77</accession>
<dbReference type="PANTHER" id="PTHR24058:SF22">
    <property type="entry name" value="DUAL SPECIFICITY TYROSINE-PHOSPHORYLATION-REGULATED KINASE 4"/>
    <property type="match status" value="1"/>
</dbReference>
<evidence type="ECO:0000256" key="6">
    <source>
        <dbReference type="ARBA" id="ARBA00022840"/>
    </source>
</evidence>